<dbReference type="InterPro" id="IPR014710">
    <property type="entry name" value="RmlC-like_jellyroll"/>
</dbReference>
<dbReference type="InterPro" id="IPR043203">
    <property type="entry name" value="VGCC_Ca_Na"/>
</dbReference>
<dbReference type="Gene3D" id="2.60.120.10">
    <property type="entry name" value="Jelly Rolls"/>
    <property type="match status" value="1"/>
</dbReference>
<evidence type="ECO:0000256" key="5">
    <source>
        <dbReference type="ARBA" id="ARBA00023065"/>
    </source>
</evidence>
<dbReference type="OrthoDB" id="10068803at2759"/>
<organism evidence="10 11">
    <name type="scientific">Amphibalanus amphitrite</name>
    <name type="common">Striped barnacle</name>
    <name type="synonym">Balanus amphitrite</name>
    <dbReference type="NCBI Taxonomy" id="1232801"/>
    <lineage>
        <taxon>Eukaryota</taxon>
        <taxon>Metazoa</taxon>
        <taxon>Ecdysozoa</taxon>
        <taxon>Arthropoda</taxon>
        <taxon>Crustacea</taxon>
        <taxon>Multicrustacea</taxon>
        <taxon>Cirripedia</taxon>
        <taxon>Thoracica</taxon>
        <taxon>Thoracicalcarea</taxon>
        <taxon>Balanomorpha</taxon>
        <taxon>Balanoidea</taxon>
        <taxon>Balanidae</taxon>
        <taxon>Amphibalaninae</taxon>
        <taxon>Amphibalanus</taxon>
    </lineage>
</organism>
<feature type="transmembrane region" description="Helical" evidence="8">
    <location>
        <begin position="324"/>
        <end position="343"/>
    </location>
</feature>
<keyword evidence="5" id="KW-0406">Ion transport</keyword>
<dbReference type="AlphaFoldDB" id="A0A6A4UZJ6"/>
<dbReference type="Proteomes" id="UP000440578">
    <property type="component" value="Unassembled WGS sequence"/>
</dbReference>
<dbReference type="Pfam" id="PF00520">
    <property type="entry name" value="Ion_trans"/>
    <property type="match status" value="1"/>
</dbReference>
<sequence>MNMAHAIAQLRETRNKTISMLKMDRFLADANWDMVEKYTFIINPYHKKDTDDKKLMIDEFLYPSMRYSNCPECNSRVFNEPTPKEHFEMANDARVRYLKTEKSAGAVDGETGELVPEAGGSAAAPDGDDVSQSESTTSDWTAQQDDDSDLADEEAGPTYEELDDARRRYLQVERISYWRQFEHGMISAEAVRTLVGSTEVAADMEGAFLSIDELRKSWEAIYRKVVNTTWFEVLVYTVILLNMVLMILELTMFDKMAKEDDPEHQARIHSMEPDHKNSAHRKLELLRFSVNIFFFLFYVAEAVLKIIGLGFCNYWSTHWNKLDFAVVLLSMGDITFEVCSLIIREGIDEKFKIISPAILRNIRFLRLFRFTRVLRLIKPMVPRILDFLNRQINQRLSLGYDIGKGYVVGEEEVAKYINHMVDHKQILESLKRLSDESRLMVIRDLGMLQREHPGIAIAVKTRQAVRSVLNNVRETITELKEGGLLDEAEYSRLEHIIDDRVKLLMVAPPYLPPLPPTELLKNIHWVGKNQLLVDHLESHAQLVNLDFGDKVKDYGDAPNGIYIIVSGMLRVECREPAKLHEEILKTGVLPNSEILAPSYEVSVLRDYVGAGNVIGEVGVLTGRHRDASVECETAVQAYYISNEVMAEMRSKFGEGPENLEYMMWRSIAMRVAINVLMDQSQYQVFTAPTYVPRTVHQLAFLTERRSSTSGSAVLPRLLVIPGADMPQTDIWEMMGYDADAIATKTVSSVASCNIHTKSSRGLLASRPSLSGANRASPSMPRVDE</sequence>
<dbReference type="GO" id="GO:0001518">
    <property type="term" value="C:voltage-gated sodium channel complex"/>
    <property type="evidence" value="ECO:0007669"/>
    <property type="project" value="TreeGrafter"/>
</dbReference>
<feature type="compositionally biased region" description="Polar residues" evidence="7">
    <location>
        <begin position="132"/>
        <end position="143"/>
    </location>
</feature>
<gene>
    <name evidence="10" type="primary">NHX7_1</name>
    <name evidence="10" type="ORF">FJT64_014389</name>
</gene>
<evidence type="ECO:0000256" key="4">
    <source>
        <dbReference type="ARBA" id="ARBA00022989"/>
    </source>
</evidence>
<dbReference type="Gene3D" id="1.20.120.350">
    <property type="entry name" value="Voltage-gated potassium channels. Chain C"/>
    <property type="match status" value="1"/>
</dbReference>
<dbReference type="CDD" id="cd00038">
    <property type="entry name" value="CAP_ED"/>
    <property type="match status" value="1"/>
</dbReference>
<dbReference type="InterPro" id="IPR018490">
    <property type="entry name" value="cNMP-bd_dom_sf"/>
</dbReference>
<dbReference type="PANTHER" id="PTHR10037:SF62">
    <property type="entry name" value="SODIUM CHANNEL PROTEIN 60E"/>
    <property type="match status" value="1"/>
</dbReference>
<dbReference type="GO" id="GO:0005248">
    <property type="term" value="F:voltage-gated sodium channel activity"/>
    <property type="evidence" value="ECO:0007669"/>
    <property type="project" value="TreeGrafter"/>
</dbReference>
<evidence type="ECO:0000256" key="6">
    <source>
        <dbReference type="ARBA" id="ARBA00023136"/>
    </source>
</evidence>
<feature type="compositionally biased region" description="Polar residues" evidence="7">
    <location>
        <begin position="767"/>
        <end position="776"/>
    </location>
</feature>
<feature type="region of interest" description="Disordered" evidence="7">
    <location>
        <begin position="106"/>
        <end position="158"/>
    </location>
</feature>
<dbReference type="EMBL" id="VIIS01002210">
    <property type="protein sequence ID" value="KAF0287205.1"/>
    <property type="molecule type" value="Genomic_DNA"/>
</dbReference>
<proteinExistence type="predicted"/>
<accession>A0A6A4UZJ6</accession>
<dbReference type="PANTHER" id="PTHR10037">
    <property type="entry name" value="VOLTAGE-GATED CATION CHANNEL CALCIUM AND SODIUM"/>
    <property type="match status" value="1"/>
</dbReference>
<dbReference type="PROSITE" id="PS50042">
    <property type="entry name" value="CNMP_BINDING_3"/>
    <property type="match status" value="1"/>
</dbReference>
<keyword evidence="2" id="KW-0813">Transport</keyword>
<dbReference type="InterPro" id="IPR000595">
    <property type="entry name" value="cNMP-bd_dom"/>
</dbReference>
<evidence type="ECO:0000256" key="3">
    <source>
        <dbReference type="ARBA" id="ARBA00022692"/>
    </source>
</evidence>
<dbReference type="EMBL" id="VIIS01002210">
    <property type="protein sequence ID" value="KAF0287203.1"/>
    <property type="molecule type" value="Genomic_DNA"/>
</dbReference>
<feature type="region of interest" description="Disordered" evidence="7">
    <location>
        <begin position="765"/>
        <end position="784"/>
    </location>
</feature>
<dbReference type="InterPro" id="IPR005821">
    <property type="entry name" value="Ion_trans_dom"/>
</dbReference>
<dbReference type="SUPFAM" id="SSF51206">
    <property type="entry name" value="cAMP-binding domain-like"/>
    <property type="match status" value="1"/>
</dbReference>
<evidence type="ECO:0000313" key="11">
    <source>
        <dbReference type="Proteomes" id="UP000440578"/>
    </source>
</evidence>
<reference evidence="10 11" key="1">
    <citation type="submission" date="2019-07" db="EMBL/GenBank/DDBJ databases">
        <title>Draft genome assembly of a fouling barnacle, Amphibalanus amphitrite (Darwin, 1854): The first reference genome for Thecostraca.</title>
        <authorList>
            <person name="Kim W."/>
        </authorList>
    </citation>
    <scope>NUCLEOTIDE SEQUENCE [LARGE SCALE GENOMIC DNA]</scope>
    <source>
        <strain evidence="10">SNU_AA5</strain>
        <tissue evidence="10">Soma without cirri and trophi</tissue>
    </source>
</reference>
<comment type="caution">
    <text evidence="10">The sequence shown here is derived from an EMBL/GenBank/DDBJ whole genome shotgun (WGS) entry which is preliminary data.</text>
</comment>
<evidence type="ECO:0000256" key="2">
    <source>
        <dbReference type="ARBA" id="ARBA00022448"/>
    </source>
</evidence>
<name>A0A6A4UZJ6_AMPAM</name>
<keyword evidence="4 8" id="KW-1133">Transmembrane helix</keyword>
<feature type="transmembrane region" description="Helical" evidence="8">
    <location>
        <begin position="230"/>
        <end position="248"/>
    </location>
</feature>
<comment type="subcellular location">
    <subcellularLocation>
        <location evidence="1">Membrane</location>
        <topology evidence="1">Multi-pass membrane protein</topology>
    </subcellularLocation>
</comment>
<protein>
    <submittedName>
        <fullName evidence="10">Sodium/hydrogen exchanger 11</fullName>
    </submittedName>
</protein>
<evidence type="ECO:0000313" key="10">
    <source>
        <dbReference type="EMBL" id="KAF0287203.1"/>
    </source>
</evidence>
<evidence type="ECO:0000259" key="9">
    <source>
        <dbReference type="PROSITE" id="PS50042"/>
    </source>
</evidence>
<keyword evidence="6 8" id="KW-0472">Membrane</keyword>
<evidence type="ECO:0000256" key="7">
    <source>
        <dbReference type="SAM" id="MobiDB-lite"/>
    </source>
</evidence>
<keyword evidence="11" id="KW-1185">Reference proteome</keyword>
<evidence type="ECO:0000256" key="1">
    <source>
        <dbReference type="ARBA" id="ARBA00004141"/>
    </source>
</evidence>
<dbReference type="SUPFAM" id="SSF81324">
    <property type="entry name" value="Voltage-gated potassium channels"/>
    <property type="match status" value="1"/>
</dbReference>
<keyword evidence="3 8" id="KW-0812">Transmembrane</keyword>
<feature type="transmembrane region" description="Helical" evidence="8">
    <location>
        <begin position="285"/>
        <end position="304"/>
    </location>
</feature>
<dbReference type="InterPro" id="IPR027359">
    <property type="entry name" value="Volt_channel_dom_sf"/>
</dbReference>
<feature type="compositionally biased region" description="Acidic residues" evidence="7">
    <location>
        <begin position="144"/>
        <end position="158"/>
    </location>
</feature>
<evidence type="ECO:0000256" key="8">
    <source>
        <dbReference type="SAM" id="Phobius"/>
    </source>
</evidence>
<feature type="domain" description="Cyclic nucleotide-binding" evidence="9">
    <location>
        <begin position="532"/>
        <end position="648"/>
    </location>
</feature>